<gene>
    <name evidence="2" type="ORF">OEA66_06930</name>
</gene>
<proteinExistence type="predicted"/>
<evidence type="ECO:0000313" key="2">
    <source>
        <dbReference type="EMBL" id="MCX8532083.1"/>
    </source>
</evidence>
<comment type="caution">
    <text evidence="2">The sequence shown here is derived from an EMBL/GenBank/DDBJ whole genome shotgun (WGS) entry which is preliminary data.</text>
</comment>
<keyword evidence="3" id="KW-1185">Reference proteome</keyword>
<feature type="coiled-coil region" evidence="1">
    <location>
        <begin position="88"/>
        <end position="143"/>
    </location>
</feature>
<sequence length="280" mass="31774">MWKIIINLVFYELAYQYKYNGNELQETGMYDYGARFYMPDIGRWGVVDPLAEKTRRWTTYVYAANNPIRFIDPDGRTWGDPKDQETLTKNVNNRIEKLTGNIKSIQSKIDQGKLSEKNLESLNNQLNENKDKLEYMNQSLTDIKTIAEAKEIFYLTTPGGNGDHGVLKITDKNGKVRINIEGNGSALYLHEIRHVGQGYEAGGLRFNKKGQMFNPAITPDNQDFAKARALEVEAYKVGFSYDNDSYPIPSASSLSDINETTLMQIGGGALYQSLQDPKKR</sequence>
<dbReference type="Proteomes" id="UP001070176">
    <property type="component" value="Unassembled WGS sequence"/>
</dbReference>
<evidence type="ECO:0000313" key="3">
    <source>
        <dbReference type="Proteomes" id="UP001070176"/>
    </source>
</evidence>
<keyword evidence="1" id="KW-0175">Coiled coil</keyword>
<dbReference type="NCBIfam" id="TIGR03696">
    <property type="entry name" value="Rhs_assc_core"/>
    <property type="match status" value="1"/>
</dbReference>
<accession>A0ABT3Y1R7</accession>
<dbReference type="EMBL" id="JAOVZV010000005">
    <property type="protein sequence ID" value="MCX8532083.1"/>
    <property type="molecule type" value="Genomic_DNA"/>
</dbReference>
<reference evidence="2" key="1">
    <citation type="submission" date="2022-10" db="EMBL/GenBank/DDBJ databases">
        <title>Chryseobacterium sp. nov., a novel bacterial species.</title>
        <authorList>
            <person name="Cao Y."/>
        </authorList>
    </citation>
    <scope>NUCLEOTIDE SEQUENCE</scope>
    <source>
        <strain evidence="2">KC 927</strain>
    </source>
</reference>
<dbReference type="InterPro" id="IPR022385">
    <property type="entry name" value="Rhs_assc_core"/>
</dbReference>
<organism evidence="2 3">
    <name type="scientific">Chryseobacterium luquanense</name>
    <dbReference type="NCBI Taxonomy" id="2983766"/>
    <lineage>
        <taxon>Bacteria</taxon>
        <taxon>Pseudomonadati</taxon>
        <taxon>Bacteroidota</taxon>
        <taxon>Flavobacteriia</taxon>
        <taxon>Flavobacteriales</taxon>
        <taxon>Weeksellaceae</taxon>
        <taxon>Chryseobacterium group</taxon>
        <taxon>Chryseobacterium</taxon>
    </lineage>
</organism>
<dbReference type="Gene3D" id="2.180.10.10">
    <property type="entry name" value="RHS repeat-associated core"/>
    <property type="match status" value="1"/>
</dbReference>
<dbReference type="InterPro" id="IPR050708">
    <property type="entry name" value="T6SS_VgrG/RHS"/>
</dbReference>
<dbReference type="PANTHER" id="PTHR32305:SF15">
    <property type="entry name" value="PROTEIN RHSA-RELATED"/>
    <property type="match status" value="1"/>
</dbReference>
<dbReference type="PANTHER" id="PTHR32305">
    <property type="match status" value="1"/>
</dbReference>
<name>A0ABT3Y1R7_9FLAO</name>
<protein>
    <submittedName>
        <fullName evidence="2">RHS repeat-associated core domain-containing protein</fullName>
    </submittedName>
</protein>
<evidence type="ECO:0000256" key="1">
    <source>
        <dbReference type="SAM" id="Coils"/>
    </source>
</evidence>